<organism evidence="2 3">
    <name type="scientific">Actinacidiphila glaucinigra</name>
    <dbReference type="NCBI Taxonomy" id="235986"/>
    <lineage>
        <taxon>Bacteria</taxon>
        <taxon>Bacillati</taxon>
        <taxon>Actinomycetota</taxon>
        <taxon>Actinomycetes</taxon>
        <taxon>Kitasatosporales</taxon>
        <taxon>Streptomycetaceae</taxon>
        <taxon>Actinacidiphila</taxon>
    </lineage>
</organism>
<dbReference type="InterPro" id="IPR036186">
    <property type="entry name" value="Serpin_sf"/>
</dbReference>
<evidence type="ECO:0000259" key="1">
    <source>
        <dbReference type="Pfam" id="PF00079"/>
    </source>
</evidence>
<dbReference type="InterPro" id="IPR042178">
    <property type="entry name" value="Serpin_sf_1"/>
</dbReference>
<dbReference type="InterPro" id="IPR023796">
    <property type="entry name" value="Serpin_dom"/>
</dbReference>
<proteinExistence type="predicted"/>
<dbReference type="SUPFAM" id="SSF56574">
    <property type="entry name" value="Serpins"/>
    <property type="match status" value="1"/>
</dbReference>
<feature type="domain" description="Serpin" evidence="1">
    <location>
        <begin position="25"/>
        <end position="166"/>
    </location>
</feature>
<keyword evidence="3" id="KW-1185">Reference proteome</keyword>
<dbReference type="Proteomes" id="UP000198280">
    <property type="component" value="Unassembled WGS sequence"/>
</dbReference>
<dbReference type="EMBL" id="FZOF01000017">
    <property type="protein sequence ID" value="SNT22895.1"/>
    <property type="molecule type" value="Genomic_DNA"/>
</dbReference>
<evidence type="ECO:0000313" key="3">
    <source>
        <dbReference type="Proteomes" id="UP000198280"/>
    </source>
</evidence>
<sequence>MGDARTVRAVNALTSGWAGRALRRSEETVFSAAGVWPLLALLAAGADGAARDELERATGVGAGEAAGAAGRLLARLDALPGVASAIGLWSRATVPLEPGWAGALPPASHGVLSGDVAADRAALDAWADKRSGGLVPRLPIPFGEGTELVLAGALTVRTDWLRPFDEHGGVLYRTTALLDRVEVVEAPCGRVTVLKVLGTGGIDVHLLRGETGVPGGEVLTAGVGALRRAYPAVPGDRLPYGEPGPGVTVSRVHGWDRRPYLSVTTVPFEVTAHHDLLDHAGLFGLAAATDDSRGHFPGISRRPLAVGAAGQTVTAAFSALGYRSAAVTAISGIAGGVAPSTAKQVDAEFTGSIGFLTVHRTSRLVLNAGWVNARLPEEDWDGWDESGDDAGGAA</sequence>
<gene>
    <name evidence="2" type="ORF">SAMN05216252_117119</name>
</gene>
<name>A0A239KXW8_9ACTN</name>
<reference evidence="2 3" key="1">
    <citation type="submission" date="2017-06" db="EMBL/GenBank/DDBJ databases">
        <authorList>
            <person name="Kim H.J."/>
            <person name="Triplett B.A."/>
        </authorList>
    </citation>
    <scope>NUCLEOTIDE SEQUENCE [LARGE SCALE GENOMIC DNA]</scope>
    <source>
        <strain evidence="2 3">CGMCC 4.1858</strain>
    </source>
</reference>
<dbReference type="OrthoDB" id="4847668at2"/>
<dbReference type="RefSeq" id="WP_089226673.1">
    <property type="nucleotide sequence ID" value="NZ_FZOF01000017.1"/>
</dbReference>
<dbReference type="AlphaFoldDB" id="A0A239KXW8"/>
<dbReference type="Gene3D" id="3.30.497.10">
    <property type="entry name" value="Antithrombin, subunit I, domain 2"/>
    <property type="match status" value="1"/>
</dbReference>
<protein>
    <submittedName>
        <fullName evidence="2">Serpin (Serine protease inhibitor)</fullName>
    </submittedName>
</protein>
<evidence type="ECO:0000313" key="2">
    <source>
        <dbReference type="EMBL" id="SNT22895.1"/>
    </source>
</evidence>
<dbReference type="Pfam" id="PF00079">
    <property type="entry name" value="Serpin"/>
    <property type="match status" value="1"/>
</dbReference>
<accession>A0A239KXW8</accession>